<evidence type="ECO:0008006" key="3">
    <source>
        <dbReference type="Google" id="ProtNLM"/>
    </source>
</evidence>
<evidence type="ECO:0000313" key="2">
    <source>
        <dbReference type="Proteomes" id="UP001301012"/>
    </source>
</evidence>
<reference evidence="1 2" key="1">
    <citation type="submission" date="2023-05" db="EMBL/GenBank/DDBJ databases">
        <title>Rombocin, a short stable natural nisin variant, displays selective antimicrobial activity against Listeria monocytogenes and employs dual mode of action to kill target bacterial strains.</title>
        <authorList>
            <person name="Wambui J."/>
            <person name="Stephan R."/>
            <person name="Kuipers O.P."/>
        </authorList>
    </citation>
    <scope>NUCLEOTIDE SEQUENCE [LARGE SCALE GENOMIC DNA]</scope>
    <source>
        <strain evidence="1 2">RC002</strain>
    </source>
</reference>
<gene>
    <name evidence="1" type="ORF">QOZ84_01110</name>
</gene>
<dbReference type="EMBL" id="JASKYM010000001">
    <property type="protein sequence ID" value="MDK2562131.1"/>
    <property type="molecule type" value="Genomic_DNA"/>
</dbReference>
<comment type="caution">
    <text evidence="1">The sequence shown here is derived from an EMBL/GenBank/DDBJ whole genome shotgun (WGS) entry which is preliminary data.</text>
</comment>
<protein>
    <recommendedName>
        <fullName evidence="3">Lipoprotein</fullName>
    </recommendedName>
</protein>
<sequence>MNKRLSKTVLVLTIGLIATTSIYLGISNKSNQKIVDIKGNRQALEGMNIVYQEPEGMYKTKLVKISKDNLEIDNYAKELPPSLPSTTENIKNRDLLKNVNYQQPTYEDDKSKGYGFLNENYDDYSSVVQHQYMAYVKDKNLQTDKITSYKIPIKAPIKGDSDTSYNSVAIKYQGNLYLVVSIDMQPNYFSKEEEQISASKECLINVYKLNLENESSEQVFSQKMSNKEKLASRGNIAFSHKDKVYMTMNRYNELENKKYETKYDLVEYDLKTNKINITEIPTSIKNQSSLDDYCIDGNKVSFMSYDHDKKEGTDIYKLTMDLDTKKILSNDTLKNEQSSFINNVAKVKVANNKIYLITRGFSDDDKINSPRVSTQYVHVIDEKTKETLYTGKVYEEVGYGVDVNIVKEEI</sequence>
<proteinExistence type="predicted"/>
<name>A0ABT7E850_9FIRM</name>
<evidence type="ECO:0000313" key="1">
    <source>
        <dbReference type="EMBL" id="MDK2562131.1"/>
    </source>
</evidence>
<accession>A0ABT7E850</accession>
<keyword evidence="2" id="KW-1185">Reference proteome</keyword>
<dbReference type="RefSeq" id="WP_284131116.1">
    <property type="nucleotide sequence ID" value="NZ_JASKYM010000001.1"/>
</dbReference>
<dbReference type="Proteomes" id="UP001301012">
    <property type="component" value="Unassembled WGS sequence"/>
</dbReference>
<organism evidence="1 2">
    <name type="scientific">Romboutsia sedimentorum</name>
    <dbReference type="NCBI Taxonomy" id="1368474"/>
    <lineage>
        <taxon>Bacteria</taxon>
        <taxon>Bacillati</taxon>
        <taxon>Bacillota</taxon>
        <taxon>Clostridia</taxon>
        <taxon>Peptostreptococcales</taxon>
        <taxon>Peptostreptococcaceae</taxon>
        <taxon>Romboutsia</taxon>
    </lineage>
</organism>